<evidence type="ECO:0000256" key="1">
    <source>
        <dbReference type="ARBA" id="ARBA00005466"/>
    </source>
</evidence>
<sequence length="186" mass="20754">MIFLVFNPTLFCYPSLFEPQKRGLNTRNVGGKCTMASSFVAYKKLIANGFKNNKLIFTAYPVVGHQAKMQTAGSCLYSSPIDITSTCAWDPRINGLFFYESTAKFPASKFGAFIRDLKKLRDLVKPECCVELTCTTISLRFIKAKASAAYLGQDEDSVVVDFNYYRASDALTPSDLTKIFGRKLSK</sequence>
<comment type="similarity">
    <text evidence="1">Belongs to the oxygen-dependent FAD-linked oxidoreductase family.</text>
</comment>
<proteinExistence type="inferred from homology"/>
<evidence type="ECO:0000313" key="3">
    <source>
        <dbReference type="EMBL" id="MCD9638087.1"/>
    </source>
</evidence>
<gene>
    <name evidence="3" type="primary">GULLO3_3</name>
    <name evidence="3" type="ORF">HAX54_021795</name>
</gene>
<keyword evidence="2" id="KW-0560">Oxidoreductase</keyword>
<evidence type="ECO:0000256" key="2">
    <source>
        <dbReference type="ARBA" id="ARBA00023002"/>
    </source>
</evidence>
<organism evidence="3 4">
    <name type="scientific">Datura stramonium</name>
    <name type="common">Jimsonweed</name>
    <name type="synonym">Common thornapple</name>
    <dbReference type="NCBI Taxonomy" id="4076"/>
    <lineage>
        <taxon>Eukaryota</taxon>
        <taxon>Viridiplantae</taxon>
        <taxon>Streptophyta</taxon>
        <taxon>Embryophyta</taxon>
        <taxon>Tracheophyta</taxon>
        <taxon>Spermatophyta</taxon>
        <taxon>Magnoliopsida</taxon>
        <taxon>eudicotyledons</taxon>
        <taxon>Gunneridae</taxon>
        <taxon>Pentapetalae</taxon>
        <taxon>asterids</taxon>
        <taxon>lamiids</taxon>
        <taxon>Solanales</taxon>
        <taxon>Solanaceae</taxon>
        <taxon>Solanoideae</taxon>
        <taxon>Datureae</taxon>
        <taxon>Datura</taxon>
    </lineage>
</organism>
<comment type="caution">
    <text evidence="3">The sequence shown here is derived from an EMBL/GenBank/DDBJ whole genome shotgun (WGS) entry which is preliminary data.</text>
</comment>
<keyword evidence="4" id="KW-1185">Reference proteome</keyword>
<evidence type="ECO:0000313" key="4">
    <source>
        <dbReference type="Proteomes" id="UP000823775"/>
    </source>
</evidence>
<dbReference type="Proteomes" id="UP000823775">
    <property type="component" value="Unassembled WGS sequence"/>
</dbReference>
<dbReference type="InterPro" id="IPR050432">
    <property type="entry name" value="FAD-linked_Oxidoreductases_BP"/>
</dbReference>
<name>A0ABS8UTG8_DATST</name>
<reference evidence="3 4" key="1">
    <citation type="journal article" date="2021" name="BMC Genomics">
        <title>Datura genome reveals duplications of psychoactive alkaloid biosynthetic genes and high mutation rate following tissue culture.</title>
        <authorList>
            <person name="Rajewski A."/>
            <person name="Carter-House D."/>
            <person name="Stajich J."/>
            <person name="Litt A."/>
        </authorList>
    </citation>
    <scope>NUCLEOTIDE SEQUENCE [LARGE SCALE GENOMIC DNA]</scope>
    <source>
        <strain evidence="3">AR-01</strain>
    </source>
</reference>
<dbReference type="EMBL" id="JACEIK010002614">
    <property type="protein sequence ID" value="MCD9638087.1"/>
    <property type="molecule type" value="Genomic_DNA"/>
</dbReference>
<dbReference type="PANTHER" id="PTHR13878">
    <property type="entry name" value="GULONOLACTONE OXIDASE"/>
    <property type="match status" value="1"/>
</dbReference>
<accession>A0ABS8UTG8</accession>
<protein>
    <submittedName>
        <fullName evidence="3">L-gulonolactone oxidase 3</fullName>
    </submittedName>
</protein>
<dbReference type="PANTHER" id="PTHR13878:SF125">
    <property type="entry name" value="L-GULONOLACTONE OXIDASE 3"/>
    <property type="match status" value="1"/>
</dbReference>